<evidence type="ECO:0000313" key="1">
    <source>
        <dbReference type="EMBL" id="KAF5753619.1"/>
    </source>
</evidence>
<organism evidence="1 2">
    <name type="scientific">Helianthus annuus</name>
    <name type="common">Common sunflower</name>
    <dbReference type="NCBI Taxonomy" id="4232"/>
    <lineage>
        <taxon>Eukaryota</taxon>
        <taxon>Viridiplantae</taxon>
        <taxon>Streptophyta</taxon>
        <taxon>Embryophyta</taxon>
        <taxon>Tracheophyta</taxon>
        <taxon>Spermatophyta</taxon>
        <taxon>Magnoliopsida</taxon>
        <taxon>eudicotyledons</taxon>
        <taxon>Gunneridae</taxon>
        <taxon>Pentapetalae</taxon>
        <taxon>asterids</taxon>
        <taxon>campanulids</taxon>
        <taxon>Asterales</taxon>
        <taxon>Asteraceae</taxon>
        <taxon>Asteroideae</taxon>
        <taxon>Heliantheae alliance</taxon>
        <taxon>Heliantheae</taxon>
        <taxon>Helianthus</taxon>
    </lineage>
</organism>
<reference evidence="1" key="2">
    <citation type="submission" date="2020-06" db="EMBL/GenBank/DDBJ databases">
        <title>Helianthus annuus Genome sequencing and assembly Release 2.</title>
        <authorList>
            <person name="Gouzy J."/>
            <person name="Langlade N."/>
            <person name="Munos S."/>
        </authorList>
    </citation>
    <scope>NUCLEOTIDE SEQUENCE</scope>
    <source>
        <tissue evidence="1">Leaves</tissue>
    </source>
</reference>
<protein>
    <submittedName>
        <fullName evidence="1">Uncharacterized protein</fullName>
    </submittedName>
</protein>
<accession>A0A9K3DFF1</accession>
<evidence type="ECO:0000313" key="2">
    <source>
        <dbReference type="Proteomes" id="UP000215914"/>
    </source>
</evidence>
<proteinExistence type="predicted"/>
<sequence>MRGCVFGGRERNKWPSRLAYKLPLSRITSTLIISKINNNLFECLLYDFIIS</sequence>
<reference evidence="1" key="1">
    <citation type="journal article" date="2017" name="Nature">
        <title>The sunflower genome provides insights into oil metabolism, flowering and Asterid evolution.</title>
        <authorList>
            <person name="Badouin H."/>
            <person name="Gouzy J."/>
            <person name="Grassa C.J."/>
            <person name="Murat F."/>
            <person name="Staton S.E."/>
            <person name="Cottret L."/>
            <person name="Lelandais-Briere C."/>
            <person name="Owens G.L."/>
            <person name="Carrere S."/>
            <person name="Mayjonade B."/>
            <person name="Legrand L."/>
            <person name="Gill N."/>
            <person name="Kane N.C."/>
            <person name="Bowers J.E."/>
            <person name="Hubner S."/>
            <person name="Bellec A."/>
            <person name="Berard A."/>
            <person name="Berges H."/>
            <person name="Blanchet N."/>
            <person name="Boniface M.C."/>
            <person name="Brunel D."/>
            <person name="Catrice O."/>
            <person name="Chaidir N."/>
            <person name="Claudel C."/>
            <person name="Donnadieu C."/>
            <person name="Faraut T."/>
            <person name="Fievet G."/>
            <person name="Helmstetter N."/>
            <person name="King M."/>
            <person name="Knapp S.J."/>
            <person name="Lai Z."/>
            <person name="Le Paslier M.C."/>
            <person name="Lippi Y."/>
            <person name="Lorenzon L."/>
            <person name="Mandel J.R."/>
            <person name="Marage G."/>
            <person name="Marchand G."/>
            <person name="Marquand E."/>
            <person name="Bret-Mestries E."/>
            <person name="Morien E."/>
            <person name="Nambeesan S."/>
            <person name="Nguyen T."/>
            <person name="Pegot-Espagnet P."/>
            <person name="Pouilly N."/>
            <person name="Raftis F."/>
            <person name="Sallet E."/>
            <person name="Schiex T."/>
            <person name="Thomas J."/>
            <person name="Vandecasteele C."/>
            <person name="Vares D."/>
            <person name="Vear F."/>
            <person name="Vautrin S."/>
            <person name="Crespi M."/>
            <person name="Mangin B."/>
            <person name="Burke J.M."/>
            <person name="Salse J."/>
            <person name="Munos S."/>
            <person name="Vincourt P."/>
            <person name="Rieseberg L.H."/>
            <person name="Langlade N.B."/>
        </authorList>
    </citation>
    <scope>NUCLEOTIDE SEQUENCE</scope>
    <source>
        <tissue evidence="1">Leaves</tissue>
    </source>
</reference>
<dbReference type="Proteomes" id="UP000215914">
    <property type="component" value="Unassembled WGS sequence"/>
</dbReference>
<dbReference type="AlphaFoldDB" id="A0A9K3DFF1"/>
<gene>
    <name evidence="1" type="ORF">HanXRQr2_Chr17g0782131</name>
</gene>
<keyword evidence="2" id="KW-1185">Reference proteome</keyword>
<dbReference type="EMBL" id="MNCJ02000332">
    <property type="protein sequence ID" value="KAF5753619.1"/>
    <property type="molecule type" value="Genomic_DNA"/>
</dbReference>
<dbReference type="Gramene" id="mRNA:HanXRQr2_Chr17g0782131">
    <property type="protein sequence ID" value="CDS:HanXRQr2_Chr17g0782131.1"/>
    <property type="gene ID" value="HanXRQr2_Chr17g0782131"/>
</dbReference>
<name>A0A9K3DFF1_HELAN</name>
<comment type="caution">
    <text evidence="1">The sequence shown here is derived from an EMBL/GenBank/DDBJ whole genome shotgun (WGS) entry which is preliminary data.</text>
</comment>